<feature type="region of interest" description="Disordered" evidence="1">
    <location>
        <begin position="488"/>
        <end position="517"/>
    </location>
</feature>
<feature type="compositionally biased region" description="Basic residues" evidence="1">
    <location>
        <begin position="986"/>
        <end position="995"/>
    </location>
</feature>
<reference evidence="2" key="1">
    <citation type="submission" date="2023-03" db="EMBL/GenBank/DDBJ databases">
        <title>Massive genome expansion in bonnet fungi (Mycena s.s.) driven by repeated elements and novel gene families across ecological guilds.</title>
        <authorList>
            <consortium name="Lawrence Berkeley National Laboratory"/>
            <person name="Harder C.B."/>
            <person name="Miyauchi S."/>
            <person name="Viragh M."/>
            <person name="Kuo A."/>
            <person name="Thoen E."/>
            <person name="Andreopoulos B."/>
            <person name="Lu D."/>
            <person name="Skrede I."/>
            <person name="Drula E."/>
            <person name="Henrissat B."/>
            <person name="Morin E."/>
            <person name="Kohler A."/>
            <person name="Barry K."/>
            <person name="LaButti K."/>
            <person name="Morin E."/>
            <person name="Salamov A."/>
            <person name="Lipzen A."/>
            <person name="Mereny Z."/>
            <person name="Hegedus B."/>
            <person name="Baldrian P."/>
            <person name="Stursova M."/>
            <person name="Weitz H."/>
            <person name="Taylor A."/>
            <person name="Grigoriev I.V."/>
            <person name="Nagy L.G."/>
            <person name="Martin F."/>
            <person name="Kauserud H."/>
        </authorList>
    </citation>
    <scope>NUCLEOTIDE SEQUENCE</scope>
    <source>
        <strain evidence="2">CBHHK188m</strain>
    </source>
</reference>
<feature type="compositionally biased region" description="Pro residues" evidence="1">
    <location>
        <begin position="494"/>
        <end position="507"/>
    </location>
</feature>
<feature type="region of interest" description="Disordered" evidence="1">
    <location>
        <begin position="251"/>
        <end position="364"/>
    </location>
</feature>
<evidence type="ECO:0000313" key="2">
    <source>
        <dbReference type="EMBL" id="KAJ7764552.1"/>
    </source>
</evidence>
<feature type="region of interest" description="Disordered" evidence="1">
    <location>
        <begin position="947"/>
        <end position="1209"/>
    </location>
</feature>
<feature type="region of interest" description="Disordered" evidence="1">
    <location>
        <begin position="127"/>
        <end position="178"/>
    </location>
</feature>
<dbReference type="Proteomes" id="UP001215280">
    <property type="component" value="Unassembled WGS sequence"/>
</dbReference>
<feature type="compositionally biased region" description="Basic and acidic residues" evidence="1">
    <location>
        <begin position="1145"/>
        <end position="1154"/>
    </location>
</feature>
<keyword evidence="3" id="KW-1185">Reference proteome</keyword>
<feature type="compositionally biased region" description="Basic residues" evidence="1">
    <location>
        <begin position="1014"/>
        <end position="1035"/>
    </location>
</feature>
<feature type="compositionally biased region" description="Low complexity" evidence="1">
    <location>
        <begin position="1156"/>
        <end position="1183"/>
    </location>
</feature>
<feature type="compositionally biased region" description="Polar residues" evidence="1">
    <location>
        <begin position="158"/>
        <end position="178"/>
    </location>
</feature>
<feature type="compositionally biased region" description="Acidic residues" evidence="1">
    <location>
        <begin position="1043"/>
        <end position="1060"/>
    </location>
</feature>
<feature type="compositionally biased region" description="Low complexity" evidence="1">
    <location>
        <begin position="130"/>
        <end position="139"/>
    </location>
</feature>
<protein>
    <submittedName>
        <fullName evidence="2">Uncharacterized protein</fullName>
    </submittedName>
</protein>
<evidence type="ECO:0000313" key="3">
    <source>
        <dbReference type="Proteomes" id="UP001215280"/>
    </source>
</evidence>
<sequence length="1247" mass="134955">MPAVVAEVVAEAERGWCHFCDVQHSLCDRFFSLSSRRVYHTSPAPYTLPLSVFAVFIPVEEALRGALLPLELVFGHSPSCLAALPLAFCISTVLQEDVLVLNTRVSFWFSFIRYALLLFPRHQLRPTPGSRVSVSASRSRSSEGLPPVNPNPHIYKMASNSGDYNQASPDSLPPTNVQESSFGSITDDFSAYNENFFTGVQGLETPDKLQMPKWSYMPSGGFPDTDLTEEELAEIDGDPTAAEVADYPVVEDDEEEDELDESPIAQPSPSLGRKRPLDGGGRPVVPIRFLPPPAEEQLGGGYPRREATPPRDLPATRLRGTINPTARTHGNQKTATMHVLRKQSTNQTKAAPPPPSSRPEAAPPLLTAAFPAPTHPVPPPYPALSFPGPTRHAALSHPFLFRGPARPATPLPHPAASRRVMSDEPDSVPIAQARAEATPESKRRGPSAEPSAVKRRKVDRLPLPPDDPLYKPAPLPLPPLGFAECKSKQGEVQPPLPPRFNRPPPPHTSNDAGMPPPPLSANRFLAAVRPRQQTCTPNYWNIYQRFARSSSHAGVEYQRINPAFDPNTMDLPQLTVDNFRNMYAKFQKFYAEEWEEILEQWGEMTHNEGDETLASRQRLFDRVCKDLRASINAAHEKDFEAILFVCGSYVHKDSELAEVIATPALETAFSQTFKHAETGSPFSNSDLLGIAKISSYSARLASFVEPGVVVPDALLATLDGPRVTKTHPKASPTIAKTSVADPSAANAAPAIAPRTFAPSFAIVSNAVAGPSTTGVVKMDTSTATLNLIRERLCKMSSNCPGFDLFHESTGRPGNFIWIPLAATLSLNNLRLLGFPVGVRLPGEIYSDKGTGAWRICDTTLLNVALQEHKSSSGWGIRLERHAYTEGHDYSVPAPQDPKSAALHWETSGSKFVRCQDAQGSVWSACVNVRKAGNASINKSLISARIKEEPAGKQKQKLTKAKPRAGKQGVKTETVSEEEEDEEPVKAKGKGKGKRKAVSEEEDKDEEGDEEPVKAKGKGKGKGKRKVVAKKVKRRAPAAADTSDFFDEDEDEDDAPEDEDPTSPPPPKKLRSSGPVTPIPPLPARTAQAIQQGGGNVNKTERQQKRRTTAKPVQKQVSFTSPTSPPAINRAAVVNERRKRMAVIQKPDDDGREFLVAKPSAASVKPSAAPSAPPTASGSASSSSNRRIPPAGSQPSMAPPPPLAGDPLNAATVHLDSLNAAMAQLAHVPKPQLTAALLQLLQGTIGLE</sequence>
<proteinExistence type="predicted"/>
<feature type="compositionally biased region" description="Acidic residues" evidence="1">
    <location>
        <begin position="999"/>
        <end position="1009"/>
    </location>
</feature>
<accession>A0AAD7NJJ5</accession>
<feature type="compositionally biased region" description="Polar residues" evidence="1">
    <location>
        <begin position="322"/>
        <end position="335"/>
    </location>
</feature>
<dbReference type="EMBL" id="JARJLG010000037">
    <property type="protein sequence ID" value="KAJ7764552.1"/>
    <property type="molecule type" value="Genomic_DNA"/>
</dbReference>
<feature type="compositionally biased region" description="Acidic residues" evidence="1">
    <location>
        <begin position="251"/>
        <end position="261"/>
    </location>
</feature>
<comment type="caution">
    <text evidence="2">The sequence shown here is derived from an EMBL/GenBank/DDBJ whole genome shotgun (WGS) entry which is preliminary data.</text>
</comment>
<organism evidence="2 3">
    <name type="scientific">Mycena maculata</name>
    <dbReference type="NCBI Taxonomy" id="230809"/>
    <lineage>
        <taxon>Eukaryota</taxon>
        <taxon>Fungi</taxon>
        <taxon>Dikarya</taxon>
        <taxon>Basidiomycota</taxon>
        <taxon>Agaricomycotina</taxon>
        <taxon>Agaricomycetes</taxon>
        <taxon>Agaricomycetidae</taxon>
        <taxon>Agaricales</taxon>
        <taxon>Marasmiineae</taxon>
        <taxon>Mycenaceae</taxon>
        <taxon>Mycena</taxon>
    </lineage>
</organism>
<feature type="compositionally biased region" description="Pro residues" evidence="1">
    <location>
        <begin position="462"/>
        <end position="475"/>
    </location>
</feature>
<gene>
    <name evidence="2" type="ORF">DFH07DRAFT_770411</name>
</gene>
<dbReference type="AlphaFoldDB" id="A0AAD7NJJ5"/>
<evidence type="ECO:0000256" key="1">
    <source>
        <dbReference type="SAM" id="MobiDB-lite"/>
    </source>
</evidence>
<feature type="compositionally biased region" description="Basic residues" evidence="1">
    <location>
        <begin position="953"/>
        <end position="964"/>
    </location>
</feature>
<name>A0AAD7NJJ5_9AGAR</name>
<feature type="region of interest" description="Disordered" evidence="1">
    <location>
        <begin position="404"/>
        <end position="475"/>
    </location>
</feature>